<sequence length="564" mass="62316">MASGLGGDRVVLFDADEIGPAPERGGYDDEMADAEDNLDDTYGSGFLEDSSFLHPESLLAGSFGLDTNAVDLPRAGPKKMRVVGGRVAIPKRITADLDSDDELLVNMREAGCTDQVIAETLAKQGRIRYDKKTIASRYMRIKAKMSLREDQRLEDELTDWHEGEDEMLLAAIRHADMLIADESRKLRKRRFQYTAKHLSELKPSTNYSAKACKKRYRDIMNDRAKIPPELDDEPEKRADEKAARILKHLERQANEKNANLEAQERARIDDEQQKMALYERQLAISHRKEAEEEERLARIEESLEKKKKKLAENKRKKTEREMKMANLNKVTAKREAEMQYQREEGQKFNAQEAAKAKAKADEERRRHIARIVAEKTAAKRLGAEGGTASPRGRGGRGRGRGRGRRGRPIGTGSTRATPAPGAAKNYKSSAYITVSDDNDSDNDPDNNPDNNPDNDSDNGSDPDLAALIAQTREEYDAFDMDEDQDDISTGVMAGVKGTPDPASFLRRSSSKENAVSASSSSSGASAAHGIAETSTSAVLEHASEHADEEMGDAVDVGGHGEADL</sequence>
<feature type="compositionally biased region" description="Acidic residues" evidence="1">
    <location>
        <begin position="476"/>
        <end position="486"/>
    </location>
</feature>
<dbReference type="InterPro" id="IPR056043">
    <property type="entry name" value="DUF7626"/>
</dbReference>
<dbReference type="EMBL" id="ML978128">
    <property type="protein sequence ID" value="KAF2097635.1"/>
    <property type="molecule type" value="Genomic_DNA"/>
</dbReference>
<accession>A0A9P4IE82</accession>
<evidence type="ECO:0000313" key="4">
    <source>
        <dbReference type="Proteomes" id="UP000799772"/>
    </source>
</evidence>
<keyword evidence="4" id="KW-1185">Reference proteome</keyword>
<dbReference type="OrthoDB" id="5321209at2759"/>
<feature type="region of interest" description="Disordered" evidence="1">
    <location>
        <begin position="310"/>
        <end position="564"/>
    </location>
</feature>
<dbReference type="Proteomes" id="UP000799772">
    <property type="component" value="Unassembled WGS sequence"/>
</dbReference>
<evidence type="ECO:0000259" key="2">
    <source>
        <dbReference type="Pfam" id="PF24625"/>
    </source>
</evidence>
<proteinExistence type="predicted"/>
<feature type="compositionally biased region" description="Basic and acidic residues" evidence="1">
    <location>
        <begin position="332"/>
        <end position="346"/>
    </location>
</feature>
<gene>
    <name evidence="3" type="ORF">NA57DRAFT_58206</name>
</gene>
<protein>
    <recommendedName>
        <fullName evidence="2">DUF7626 domain-containing protein</fullName>
    </recommendedName>
</protein>
<feature type="compositionally biased region" description="Basic residues" evidence="1">
    <location>
        <begin position="393"/>
        <end position="407"/>
    </location>
</feature>
<feature type="compositionally biased region" description="Acidic residues" evidence="1">
    <location>
        <begin position="436"/>
        <end position="460"/>
    </location>
</feature>
<comment type="caution">
    <text evidence="3">The sequence shown here is derived from an EMBL/GenBank/DDBJ whole genome shotgun (WGS) entry which is preliminary data.</text>
</comment>
<organism evidence="3 4">
    <name type="scientific">Rhizodiscina lignyota</name>
    <dbReference type="NCBI Taxonomy" id="1504668"/>
    <lineage>
        <taxon>Eukaryota</taxon>
        <taxon>Fungi</taxon>
        <taxon>Dikarya</taxon>
        <taxon>Ascomycota</taxon>
        <taxon>Pezizomycotina</taxon>
        <taxon>Dothideomycetes</taxon>
        <taxon>Pleosporomycetidae</taxon>
        <taxon>Aulographales</taxon>
        <taxon>Rhizodiscinaceae</taxon>
        <taxon>Rhizodiscina</taxon>
    </lineage>
</organism>
<feature type="compositionally biased region" description="Basic and acidic residues" evidence="1">
    <location>
        <begin position="310"/>
        <end position="323"/>
    </location>
</feature>
<feature type="compositionally biased region" description="Basic and acidic residues" evidence="1">
    <location>
        <begin position="354"/>
        <end position="365"/>
    </location>
</feature>
<dbReference type="AlphaFoldDB" id="A0A9P4IE82"/>
<reference evidence="3" key="1">
    <citation type="journal article" date="2020" name="Stud. Mycol.">
        <title>101 Dothideomycetes genomes: a test case for predicting lifestyles and emergence of pathogens.</title>
        <authorList>
            <person name="Haridas S."/>
            <person name="Albert R."/>
            <person name="Binder M."/>
            <person name="Bloem J."/>
            <person name="Labutti K."/>
            <person name="Salamov A."/>
            <person name="Andreopoulos B."/>
            <person name="Baker S."/>
            <person name="Barry K."/>
            <person name="Bills G."/>
            <person name="Bluhm B."/>
            <person name="Cannon C."/>
            <person name="Castanera R."/>
            <person name="Culley D."/>
            <person name="Daum C."/>
            <person name="Ezra D."/>
            <person name="Gonzalez J."/>
            <person name="Henrissat B."/>
            <person name="Kuo A."/>
            <person name="Liang C."/>
            <person name="Lipzen A."/>
            <person name="Lutzoni F."/>
            <person name="Magnuson J."/>
            <person name="Mondo S."/>
            <person name="Nolan M."/>
            <person name="Ohm R."/>
            <person name="Pangilinan J."/>
            <person name="Park H.-J."/>
            <person name="Ramirez L."/>
            <person name="Alfaro M."/>
            <person name="Sun H."/>
            <person name="Tritt A."/>
            <person name="Yoshinaga Y."/>
            <person name="Zwiers L.-H."/>
            <person name="Turgeon B."/>
            <person name="Goodwin S."/>
            <person name="Spatafora J."/>
            <person name="Crous P."/>
            <person name="Grigoriev I."/>
        </authorList>
    </citation>
    <scope>NUCLEOTIDE SEQUENCE</scope>
    <source>
        <strain evidence="3">CBS 133067</strain>
    </source>
</reference>
<name>A0A9P4IE82_9PEZI</name>
<evidence type="ECO:0000256" key="1">
    <source>
        <dbReference type="SAM" id="MobiDB-lite"/>
    </source>
</evidence>
<feature type="compositionally biased region" description="Low complexity" evidence="1">
    <location>
        <begin position="511"/>
        <end position="527"/>
    </location>
</feature>
<evidence type="ECO:0000313" key="3">
    <source>
        <dbReference type="EMBL" id="KAF2097635.1"/>
    </source>
</evidence>
<dbReference type="Pfam" id="PF24625">
    <property type="entry name" value="DUF7626"/>
    <property type="match status" value="1"/>
</dbReference>
<feature type="domain" description="DUF7626" evidence="2">
    <location>
        <begin position="96"/>
        <end position="150"/>
    </location>
</feature>